<keyword evidence="2" id="KW-1185">Reference proteome</keyword>
<sequence length="343" mass="39764">MSSKLLSQVSESRWNPIESLVSNEPVIKMEPTEPVIKQRSKEDEIMEERVLMVPEKSDPKIHKDHVYFFSEESAITRGNRSQVNVADKSSHGQHIELQQAELQPWIESMSDYPKSNLHNSLRENESYQLLGDIYAMKAHNLLLPEVYKVFTRFLQRLNPKSYQQTPVIRAPGSIQPLDVHILPYVRQMWTKPRQHREELVIDSPDLLLLWLKPLPIDDVKTVSGVSPDPNTRISIQSKKRELWEWGGISRVKEMKMNGQVLMLMGAVYKRNGPSLKFDRKECNIMEQMLLRDQEWGIQLEIVEFLNSNIETQSDSSSLEPSSDMCVNEVLHEIFSVKFNQEIG</sequence>
<evidence type="ECO:0000313" key="1">
    <source>
        <dbReference type="EMBL" id="CAH9097122.1"/>
    </source>
</evidence>
<dbReference type="EMBL" id="CAMAPE010000035">
    <property type="protein sequence ID" value="CAH9097122.1"/>
    <property type="molecule type" value="Genomic_DNA"/>
</dbReference>
<proteinExistence type="predicted"/>
<evidence type="ECO:0000313" key="2">
    <source>
        <dbReference type="Proteomes" id="UP001152484"/>
    </source>
</evidence>
<dbReference type="AlphaFoldDB" id="A0A9P0ZDX8"/>
<name>A0A9P0ZDX8_CUSEU</name>
<gene>
    <name evidence="1" type="ORF">CEURO_LOCUS13703</name>
</gene>
<organism evidence="1 2">
    <name type="scientific">Cuscuta europaea</name>
    <name type="common">European dodder</name>
    <dbReference type="NCBI Taxonomy" id="41803"/>
    <lineage>
        <taxon>Eukaryota</taxon>
        <taxon>Viridiplantae</taxon>
        <taxon>Streptophyta</taxon>
        <taxon>Embryophyta</taxon>
        <taxon>Tracheophyta</taxon>
        <taxon>Spermatophyta</taxon>
        <taxon>Magnoliopsida</taxon>
        <taxon>eudicotyledons</taxon>
        <taxon>Gunneridae</taxon>
        <taxon>Pentapetalae</taxon>
        <taxon>asterids</taxon>
        <taxon>lamiids</taxon>
        <taxon>Solanales</taxon>
        <taxon>Convolvulaceae</taxon>
        <taxon>Cuscuteae</taxon>
        <taxon>Cuscuta</taxon>
        <taxon>Cuscuta subgen. Cuscuta</taxon>
    </lineage>
</organism>
<dbReference type="Proteomes" id="UP001152484">
    <property type="component" value="Unassembled WGS sequence"/>
</dbReference>
<dbReference type="OrthoDB" id="1328543at2759"/>
<comment type="caution">
    <text evidence="1">The sequence shown here is derived from an EMBL/GenBank/DDBJ whole genome shotgun (WGS) entry which is preliminary data.</text>
</comment>
<accession>A0A9P0ZDX8</accession>
<reference evidence="1" key="1">
    <citation type="submission" date="2022-07" db="EMBL/GenBank/DDBJ databases">
        <authorList>
            <person name="Macas J."/>
            <person name="Novak P."/>
            <person name="Neumann P."/>
        </authorList>
    </citation>
    <scope>NUCLEOTIDE SEQUENCE</scope>
</reference>
<protein>
    <submittedName>
        <fullName evidence="1">Uncharacterized protein</fullName>
    </submittedName>
</protein>